<evidence type="ECO:0000256" key="2">
    <source>
        <dbReference type="ARBA" id="ARBA00022490"/>
    </source>
</evidence>
<dbReference type="InterPro" id="IPR017945">
    <property type="entry name" value="DHBP_synth_RibB-like_a/b_dom"/>
</dbReference>
<evidence type="ECO:0000256" key="6">
    <source>
        <dbReference type="ARBA" id="ARBA00022741"/>
    </source>
</evidence>
<keyword evidence="12" id="KW-1185">Reference proteome</keyword>
<dbReference type="GO" id="GO:0005737">
    <property type="term" value="C:cytoplasm"/>
    <property type="evidence" value="ECO:0007669"/>
    <property type="project" value="UniProtKB-SubCell"/>
</dbReference>
<dbReference type="PROSITE" id="PS51163">
    <property type="entry name" value="YRDC"/>
    <property type="match status" value="1"/>
</dbReference>
<evidence type="ECO:0000256" key="8">
    <source>
        <dbReference type="ARBA" id="ARBA00048366"/>
    </source>
</evidence>
<organism evidence="11 12">
    <name type="scientific">Thioalkalivibrio sulfidiphilus (strain HL-EbGR7)</name>
    <dbReference type="NCBI Taxonomy" id="396588"/>
    <lineage>
        <taxon>Bacteria</taxon>
        <taxon>Pseudomonadati</taxon>
        <taxon>Pseudomonadota</taxon>
        <taxon>Gammaproteobacteria</taxon>
        <taxon>Chromatiales</taxon>
        <taxon>Ectothiorhodospiraceae</taxon>
        <taxon>Thioalkalivibrio</taxon>
    </lineage>
</organism>
<dbReference type="InterPro" id="IPR050156">
    <property type="entry name" value="TC-AMP_synthase_SUA5"/>
</dbReference>
<dbReference type="PANTHER" id="PTHR17490:SF18">
    <property type="entry name" value="THREONYLCARBAMOYL-AMP SYNTHASE"/>
    <property type="match status" value="1"/>
</dbReference>
<comment type="function">
    <text evidence="9">Required for the formation of a threonylcarbamoyl group on adenosine at position 37 (t(6)A37) in tRNAs that read codons beginning with adenine. Catalyzes the conversion of L-threonine, HCO(3)(-)/CO(2) and ATP to give threonylcarbamoyl-AMP (TC-AMP) as the acyladenylate intermediate, with the release of diphosphate.</text>
</comment>
<evidence type="ECO:0000313" key="12">
    <source>
        <dbReference type="Proteomes" id="UP000002383"/>
    </source>
</evidence>
<evidence type="ECO:0000256" key="4">
    <source>
        <dbReference type="ARBA" id="ARBA00022694"/>
    </source>
</evidence>
<keyword evidence="5 9" id="KW-0548">Nucleotidyltransferase</keyword>
<comment type="subcellular location">
    <subcellularLocation>
        <location evidence="1 9">Cytoplasm</location>
    </subcellularLocation>
</comment>
<dbReference type="EC" id="2.7.7.87" evidence="9"/>
<dbReference type="FunFam" id="3.90.870.10:FF:000004">
    <property type="entry name" value="Threonylcarbamoyl-AMP synthase"/>
    <property type="match status" value="1"/>
</dbReference>
<dbReference type="eggNOG" id="COG0009">
    <property type="taxonomic scope" value="Bacteria"/>
</dbReference>
<evidence type="ECO:0000313" key="11">
    <source>
        <dbReference type="EMBL" id="ACL71289.1"/>
    </source>
</evidence>
<keyword evidence="6 9" id="KW-0547">Nucleotide-binding</keyword>
<dbReference type="SUPFAM" id="SSF55821">
    <property type="entry name" value="YrdC/RibB"/>
    <property type="match status" value="1"/>
</dbReference>
<reference evidence="11 12" key="1">
    <citation type="journal article" date="2011" name="Stand. Genomic Sci.">
        <title>Complete genome sequence of 'Thioalkalivibrio sulfidophilus' HL-EbGr7.</title>
        <authorList>
            <person name="Muyzer G."/>
            <person name="Sorokin D.Y."/>
            <person name="Mavromatis K."/>
            <person name="Lapidus A."/>
            <person name="Clum A."/>
            <person name="Ivanova N."/>
            <person name="Pati A."/>
            <person name="d'Haeseleer P."/>
            <person name="Woyke T."/>
            <person name="Kyrpides N.C."/>
        </authorList>
    </citation>
    <scope>NUCLEOTIDE SEQUENCE [LARGE SCALE GENOMIC DNA]</scope>
    <source>
        <strain evidence="11 12">HL-EbGR7</strain>
    </source>
</reference>
<dbReference type="Pfam" id="PF01300">
    <property type="entry name" value="Sua5_yciO_yrdC"/>
    <property type="match status" value="1"/>
</dbReference>
<dbReference type="GO" id="GO:0002949">
    <property type="term" value="P:tRNA threonylcarbamoyladenosine modification"/>
    <property type="evidence" value="ECO:0007669"/>
    <property type="project" value="UniProtKB-UniRule"/>
</dbReference>
<dbReference type="STRING" id="396588.Tgr7_0190"/>
<dbReference type="GO" id="GO:0005524">
    <property type="term" value="F:ATP binding"/>
    <property type="evidence" value="ECO:0007669"/>
    <property type="project" value="UniProtKB-UniRule"/>
</dbReference>
<gene>
    <name evidence="9" type="primary">tsaC</name>
    <name evidence="11" type="ordered locus">Tgr7_0190</name>
</gene>
<keyword evidence="7 9" id="KW-0067">ATP-binding</keyword>
<dbReference type="KEGG" id="tgr:Tgr7_0190"/>
<accession>B8GU06</accession>
<dbReference type="GO" id="GO:0006450">
    <property type="term" value="P:regulation of translational fidelity"/>
    <property type="evidence" value="ECO:0007669"/>
    <property type="project" value="TreeGrafter"/>
</dbReference>
<dbReference type="GO" id="GO:0061710">
    <property type="term" value="F:L-threonylcarbamoyladenylate synthase"/>
    <property type="evidence" value="ECO:0007669"/>
    <property type="project" value="UniProtKB-EC"/>
</dbReference>
<evidence type="ECO:0000256" key="1">
    <source>
        <dbReference type="ARBA" id="ARBA00004496"/>
    </source>
</evidence>
<dbReference type="InterPro" id="IPR006070">
    <property type="entry name" value="Sua5-like_dom"/>
</dbReference>
<feature type="domain" description="YrdC-like" evidence="10">
    <location>
        <begin position="10"/>
        <end position="190"/>
    </location>
</feature>
<proteinExistence type="inferred from homology"/>
<evidence type="ECO:0000256" key="7">
    <source>
        <dbReference type="ARBA" id="ARBA00022840"/>
    </source>
</evidence>
<comment type="similarity">
    <text evidence="9">Belongs to the SUA5 family. TsaC subfamily.</text>
</comment>
<dbReference type="InterPro" id="IPR023535">
    <property type="entry name" value="TC-AMP_synthase"/>
</dbReference>
<evidence type="ECO:0000256" key="9">
    <source>
        <dbReference type="HAMAP-Rule" id="MF_01852"/>
    </source>
</evidence>
<dbReference type="HAMAP" id="MF_01852">
    <property type="entry name" value="TsaC"/>
    <property type="match status" value="1"/>
</dbReference>
<keyword evidence="2 9" id="KW-0963">Cytoplasm</keyword>
<dbReference type="RefSeq" id="WP_012636778.1">
    <property type="nucleotide sequence ID" value="NC_011901.1"/>
</dbReference>
<evidence type="ECO:0000256" key="5">
    <source>
        <dbReference type="ARBA" id="ARBA00022695"/>
    </source>
</evidence>
<dbReference type="GO" id="GO:0000049">
    <property type="term" value="F:tRNA binding"/>
    <property type="evidence" value="ECO:0007669"/>
    <property type="project" value="TreeGrafter"/>
</dbReference>
<keyword evidence="4 9" id="KW-0819">tRNA processing</keyword>
<dbReference type="Gene3D" id="3.90.870.10">
    <property type="entry name" value="DHBP synthase"/>
    <property type="match status" value="1"/>
</dbReference>
<dbReference type="Proteomes" id="UP000002383">
    <property type="component" value="Chromosome"/>
</dbReference>
<dbReference type="OrthoDB" id="9814580at2"/>
<evidence type="ECO:0000256" key="3">
    <source>
        <dbReference type="ARBA" id="ARBA00022679"/>
    </source>
</evidence>
<evidence type="ECO:0000259" key="10">
    <source>
        <dbReference type="PROSITE" id="PS51163"/>
    </source>
</evidence>
<dbReference type="GO" id="GO:0003725">
    <property type="term" value="F:double-stranded RNA binding"/>
    <property type="evidence" value="ECO:0007669"/>
    <property type="project" value="InterPro"/>
</dbReference>
<protein>
    <recommendedName>
        <fullName evidence="9">Threonylcarbamoyl-AMP synthase</fullName>
        <shortName evidence="9">TC-AMP synthase</shortName>
        <ecNumber evidence="9">2.7.7.87</ecNumber>
    </recommendedName>
    <alternativeName>
        <fullName evidence="9">L-threonylcarbamoyladenylate synthase</fullName>
    </alternativeName>
    <alternativeName>
        <fullName evidence="9">t(6)A37 threonylcarbamoyladenosine biosynthesis protein TsaC</fullName>
    </alternativeName>
    <alternativeName>
        <fullName evidence="9">tRNA threonylcarbamoyladenosine biosynthesis protein TsaC</fullName>
    </alternativeName>
</protein>
<comment type="catalytic activity">
    <reaction evidence="8 9">
        <text>L-threonine + hydrogencarbonate + ATP = L-threonylcarbamoyladenylate + diphosphate + H2O</text>
        <dbReference type="Rhea" id="RHEA:36407"/>
        <dbReference type="ChEBI" id="CHEBI:15377"/>
        <dbReference type="ChEBI" id="CHEBI:17544"/>
        <dbReference type="ChEBI" id="CHEBI:30616"/>
        <dbReference type="ChEBI" id="CHEBI:33019"/>
        <dbReference type="ChEBI" id="CHEBI:57926"/>
        <dbReference type="ChEBI" id="CHEBI:73682"/>
        <dbReference type="EC" id="2.7.7.87"/>
    </reaction>
</comment>
<dbReference type="EMBL" id="CP001339">
    <property type="protein sequence ID" value="ACL71289.1"/>
    <property type="molecule type" value="Genomic_DNA"/>
</dbReference>
<sequence length="190" mass="20174">MSRDDPMPLIQDVHRAGALIRAGGVIAYPTEAVFGLGCDPRNEEAVARLLAIKQREVSKGLILIAAEAAQLEPYLLPLDPQTTARAHAAWPGPVTWLWPVRPDTPRWLTGDHDTLAVRVTDHPLAAALCREAGAIVSTSANLAGEEPARTDAAVVAQLGHLLDGVLAGKVGGRDRPSEIRDVRSGAVIRA</sequence>
<name>B8GU06_THISH</name>
<keyword evidence="3 9" id="KW-0808">Transferase</keyword>
<dbReference type="PANTHER" id="PTHR17490">
    <property type="entry name" value="SUA5"/>
    <property type="match status" value="1"/>
</dbReference>
<dbReference type="AlphaFoldDB" id="B8GU06"/>
<dbReference type="HOGENOM" id="CLU_031397_6_0_6"/>